<evidence type="ECO:0000256" key="6">
    <source>
        <dbReference type="ARBA" id="ARBA00023136"/>
    </source>
</evidence>
<keyword evidence="4 8" id="KW-0812">Transmembrane</keyword>
<feature type="compositionally biased region" description="Low complexity" evidence="7">
    <location>
        <begin position="849"/>
        <end position="858"/>
    </location>
</feature>
<name>A0A1Y2GH80_9FUNG</name>
<dbReference type="PANTHER" id="PTHR13018:SF5">
    <property type="entry name" value="RE44586P"/>
    <property type="match status" value="1"/>
</dbReference>
<feature type="domain" description="CSC1/OSCA1-like N-terminal transmembrane" evidence="10">
    <location>
        <begin position="16"/>
        <end position="82"/>
    </location>
</feature>
<dbReference type="InParanoid" id="A0A1Y2GH80"/>
<dbReference type="RefSeq" id="XP_021879456.1">
    <property type="nucleotide sequence ID" value="XM_022024838.1"/>
</dbReference>
<dbReference type="InterPro" id="IPR003864">
    <property type="entry name" value="CSC1/OSCA1-like_7TM"/>
</dbReference>
<feature type="transmembrane region" description="Helical" evidence="8">
    <location>
        <begin position="519"/>
        <end position="539"/>
    </location>
</feature>
<evidence type="ECO:0000256" key="3">
    <source>
        <dbReference type="ARBA" id="ARBA00022448"/>
    </source>
</evidence>
<keyword evidence="13" id="KW-1185">Reference proteome</keyword>
<evidence type="ECO:0000313" key="13">
    <source>
        <dbReference type="Proteomes" id="UP000193648"/>
    </source>
</evidence>
<keyword evidence="3" id="KW-0813">Transport</keyword>
<dbReference type="PANTHER" id="PTHR13018">
    <property type="entry name" value="PROBABLE MEMBRANE PROTEIN DUF221-RELATED"/>
    <property type="match status" value="1"/>
</dbReference>
<feature type="transmembrane region" description="Helical" evidence="8">
    <location>
        <begin position="680"/>
        <end position="698"/>
    </location>
</feature>
<evidence type="ECO:0000259" key="9">
    <source>
        <dbReference type="Pfam" id="PF02714"/>
    </source>
</evidence>
<feature type="compositionally biased region" description="Low complexity" evidence="7">
    <location>
        <begin position="797"/>
        <end position="814"/>
    </location>
</feature>
<reference evidence="12 13" key="1">
    <citation type="submission" date="2016-07" db="EMBL/GenBank/DDBJ databases">
        <title>Pervasive Adenine N6-methylation of Active Genes in Fungi.</title>
        <authorList>
            <consortium name="DOE Joint Genome Institute"/>
            <person name="Mondo S.J."/>
            <person name="Dannebaum R.O."/>
            <person name="Kuo R.C."/>
            <person name="Labutti K."/>
            <person name="Haridas S."/>
            <person name="Kuo A."/>
            <person name="Salamov A."/>
            <person name="Ahrendt S.R."/>
            <person name="Lipzen A."/>
            <person name="Sullivan W."/>
            <person name="Andreopoulos W.B."/>
            <person name="Clum A."/>
            <person name="Lindquist E."/>
            <person name="Daum C."/>
            <person name="Ramamoorthy G.K."/>
            <person name="Gryganskyi A."/>
            <person name="Culley D."/>
            <person name="Magnuson J.K."/>
            <person name="James T.Y."/>
            <person name="O'Malley M.A."/>
            <person name="Stajich J.E."/>
            <person name="Spatafora J.W."/>
            <person name="Visel A."/>
            <person name="Grigoriev I.V."/>
        </authorList>
    </citation>
    <scope>NUCLEOTIDE SEQUENCE [LARGE SCALE GENOMIC DNA]</scope>
    <source>
        <strain evidence="12 13">NRRL 3116</strain>
    </source>
</reference>
<feature type="transmembrane region" description="Helical" evidence="8">
    <location>
        <begin position="98"/>
        <end position="120"/>
    </location>
</feature>
<evidence type="ECO:0000259" key="10">
    <source>
        <dbReference type="Pfam" id="PF13967"/>
    </source>
</evidence>
<evidence type="ECO:0000256" key="2">
    <source>
        <dbReference type="ARBA" id="ARBA00007779"/>
    </source>
</evidence>
<comment type="similarity">
    <text evidence="2">Belongs to the CSC1 (TC 1.A.17) family.</text>
</comment>
<feature type="transmembrane region" description="Helical" evidence="8">
    <location>
        <begin position="744"/>
        <end position="761"/>
    </location>
</feature>
<feature type="compositionally biased region" description="Basic and acidic residues" evidence="7">
    <location>
        <begin position="1087"/>
        <end position="1097"/>
    </location>
</feature>
<dbReference type="EMBL" id="MCFF01000029">
    <property type="protein sequence ID" value="ORZ10939.1"/>
    <property type="molecule type" value="Genomic_DNA"/>
</dbReference>
<feature type="compositionally biased region" description="Basic and acidic residues" evidence="7">
    <location>
        <begin position="1137"/>
        <end position="1147"/>
    </location>
</feature>
<dbReference type="InterPro" id="IPR032880">
    <property type="entry name" value="CSC1/OSCA1-like_N"/>
</dbReference>
<feature type="transmembrane region" description="Helical" evidence="8">
    <location>
        <begin position="470"/>
        <end position="492"/>
    </location>
</feature>
<evidence type="ECO:0000256" key="5">
    <source>
        <dbReference type="ARBA" id="ARBA00022989"/>
    </source>
</evidence>
<feature type="domain" description="CSC1/OSCA1-like cytosolic" evidence="11">
    <location>
        <begin position="146"/>
        <end position="453"/>
    </location>
</feature>
<sequence>MTDVSTRYYDSTFNGLMAQIGLSVGVSVVCLACFEYNRRKKTLDYLYSPRCRLSVDPSPPVSRKLLGWIIPTVKLKEDSILTMLVWTQSSSQTCPGTLTCFGAHVFLTYVISLSWMFLLFKNYWQWMDLRREYTLQRIRHGEIAERSIFISRLPSNLRSDAALKQYFESLKMGPVESATVVKDCGRLSQKLDRRDSALNRLEKAHIDLARSVLENVKSGHFPEEAATVIVSDKSHATSSSTTVDYATLQQLVQDLYKDRKHYNKVRKSISAIERALATRGNKDTSMVAADINQPTTAKQILETTATSETVVARHDLDTIDIVVHQEPESIAPFRTGLQEPETSTVITTGRYNDPGKNSIWHILASLRRQDLDAFQPTRTEKRFKSGERVDSIDYFLKKFNRLDRKIEELRDGSLRYKSTSFGFVTFKHHLSAQLPQGLSVRLAMEPRDVLWSNLTVSFRNRFTRTVAVNLSSWALIIFWIFPTSSFLLLMSLTQLSQRFKFLEPILEASPLIQSLIQNVLPIIFVTIFLALAPVIILAISKQELPVSHSELEGKVLQRYYHFLIFNVLFVFMIGSAVVKSIISILQEPTNIFKLLADLLPSGSTIFRILHHLQYLYSFSRATSSVGAACDPYLCYRKETNRNTSIPSESHHPLVLSVLLLLPQNILAFVITLIYSIISPLILLAAVFFFGFALLIFKYQLAYCYIRRYENSGRYFRHVFQYTSDGLIIFNVTMIGVLWLNEAVVGGFLIVVLLGFTIYFKITRTKYLPLDTGLRNFGPEPDPTGPDTELRSNILSTSVGSTSTRSCASSAASTSGRGGLRKRHIGENAQTAATSVASLGNLTSEGLADLGSSDPVGSSSGSGGSGSSNLGLSQPKTFSRLRPAAVELLLLDTKQQQQPLNLLMAAQGPRLRWQHLDETRERRMAMETRCMSIGIWMTRWKLILRSTVQLQRLMALVLLKVLGLIFVQPISLIEHSSYVASIGPSQYTFFPAQNHSGSGAGTVSGSSIHITQPKNARGFLNMIFGGLNHDDDNDDDDGDGRPTGTDKPQFGYETGEDDTDDDEDEDVPKALGSSSANAAVSGTGDGDGNSKDGLEESQKTPSPAANLDLTETLPVPKVRDISRRRSEGIMKRTMSFWRDSDKPDRSGV</sequence>
<evidence type="ECO:0000256" key="7">
    <source>
        <dbReference type="SAM" id="MobiDB-lite"/>
    </source>
</evidence>
<feature type="compositionally biased region" description="Acidic residues" evidence="7">
    <location>
        <begin position="1053"/>
        <end position="1065"/>
    </location>
</feature>
<evidence type="ECO:0000256" key="8">
    <source>
        <dbReference type="SAM" id="Phobius"/>
    </source>
</evidence>
<dbReference type="GO" id="GO:0005886">
    <property type="term" value="C:plasma membrane"/>
    <property type="evidence" value="ECO:0007669"/>
    <property type="project" value="TreeGrafter"/>
</dbReference>
<feature type="transmembrane region" description="Helical" evidence="8">
    <location>
        <begin position="653"/>
        <end position="674"/>
    </location>
</feature>
<feature type="compositionally biased region" description="Basic and acidic residues" evidence="7">
    <location>
        <begin position="1116"/>
        <end position="1129"/>
    </location>
</feature>
<feature type="transmembrane region" description="Helical" evidence="8">
    <location>
        <begin position="16"/>
        <end position="34"/>
    </location>
</feature>
<organism evidence="12 13">
    <name type="scientific">Lobosporangium transversale</name>
    <dbReference type="NCBI Taxonomy" id="64571"/>
    <lineage>
        <taxon>Eukaryota</taxon>
        <taxon>Fungi</taxon>
        <taxon>Fungi incertae sedis</taxon>
        <taxon>Mucoromycota</taxon>
        <taxon>Mortierellomycotina</taxon>
        <taxon>Mortierellomycetes</taxon>
        <taxon>Mortierellales</taxon>
        <taxon>Mortierellaceae</taxon>
        <taxon>Lobosporangium</taxon>
    </lineage>
</organism>
<gene>
    <name evidence="12" type="ORF">BCR41DRAFT_357219</name>
</gene>
<feature type="region of interest" description="Disordered" evidence="7">
    <location>
        <begin position="847"/>
        <end position="873"/>
    </location>
</feature>
<feature type="transmembrane region" description="Helical" evidence="8">
    <location>
        <begin position="559"/>
        <end position="578"/>
    </location>
</feature>
<dbReference type="AlphaFoldDB" id="A0A1Y2GH80"/>
<evidence type="ECO:0000259" key="11">
    <source>
        <dbReference type="Pfam" id="PF14703"/>
    </source>
</evidence>
<accession>A0A1Y2GH80</accession>
<evidence type="ECO:0000313" key="12">
    <source>
        <dbReference type="EMBL" id="ORZ10939.1"/>
    </source>
</evidence>
<dbReference type="Pfam" id="PF14703">
    <property type="entry name" value="PHM7_cyt"/>
    <property type="match status" value="1"/>
</dbReference>
<comment type="subcellular location">
    <subcellularLocation>
        <location evidence="1">Membrane</location>
        <topology evidence="1">Multi-pass membrane protein</topology>
    </subcellularLocation>
</comment>
<feature type="region of interest" description="Disordered" evidence="7">
    <location>
        <begin position="797"/>
        <end position="821"/>
    </location>
</feature>
<comment type="caution">
    <text evidence="12">The sequence shown here is derived from an EMBL/GenBank/DDBJ whole genome shotgun (WGS) entry which is preliminary data.</text>
</comment>
<evidence type="ECO:0000256" key="1">
    <source>
        <dbReference type="ARBA" id="ARBA00004141"/>
    </source>
</evidence>
<dbReference type="OrthoDB" id="1689567at2759"/>
<dbReference type="Proteomes" id="UP000193648">
    <property type="component" value="Unassembled WGS sequence"/>
</dbReference>
<dbReference type="GeneID" id="33566682"/>
<protein>
    <submittedName>
        <fullName evidence="12">Uncharacterized protein</fullName>
    </submittedName>
</protein>
<proteinExistence type="inferred from homology"/>
<feature type="domain" description="CSC1/OSCA1-like 7TM region" evidence="9">
    <location>
        <begin position="464"/>
        <end position="736"/>
    </location>
</feature>
<dbReference type="InterPro" id="IPR045122">
    <property type="entry name" value="Csc1-like"/>
</dbReference>
<evidence type="ECO:0000256" key="4">
    <source>
        <dbReference type="ARBA" id="ARBA00022692"/>
    </source>
</evidence>
<feature type="region of interest" description="Disordered" evidence="7">
    <location>
        <begin position="1026"/>
        <end position="1147"/>
    </location>
</feature>
<dbReference type="Pfam" id="PF02714">
    <property type="entry name" value="RSN1_7TM"/>
    <property type="match status" value="1"/>
</dbReference>
<dbReference type="InterPro" id="IPR027815">
    <property type="entry name" value="CSC1/OSCA1-like_cyt"/>
</dbReference>
<dbReference type="GO" id="GO:0005227">
    <property type="term" value="F:calcium-activated cation channel activity"/>
    <property type="evidence" value="ECO:0007669"/>
    <property type="project" value="InterPro"/>
</dbReference>
<dbReference type="Pfam" id="PF13967">
    <property type="entry name" value="RSN1_TM"/>
    <property type="match status" value="1"/>
</dbReference>
<keyword evidence="6 8" id="KW-0472">Membrane</keyword>
<keyword evidence="5 8" id="KW-1133">Transmembrane helix</keyword>